<protein>
    <submittedName>
        <fullName evidence="1">Uncharacterized protein</fullName>
    </submittedName>
</protein>
<organism evidence="1 2">
    <name type="scientific">Araneus ventricosus</name>
    <name type="common">Orbweaver spider</name>
    <name type="synonym">Epeira ventricosa</name>
    <dbReference type="NCBI Taxonomy" id="182803"/>
    <lineage>
        <taxon>Eukaryota</taxon>
        <taxon>Metazoa</taxon>
        <taxon>Ecdysozoa</taxon>
        <taxon>Arthropoda</taxon>
        <taxon>Chelicerata</taxon>
        <taxon>Arachnida</taxon>
        <taxon>Araneae</taxon>
        <taxon>Araneomorphae</taxon>
        <taxon>Entelegynae</taxon>
        <taxon>Araneoidea</taxon>
        <taxon>Araneidae</taxon>
        <taxon>Araneus</taxon>
    </lineage>
</organism>
<dbReference type="InterPro" id="IPR036397">
    <property type="entry name" value="RNaseH_sf"/>
</dbReference>
<dbReference type="Gene3D" id="3.30.420.10">
    <property type="entry name" value="Ribonuclease H-like superfamily/Ribonuclease H"/>
    <property type="match status" value="1"/>
</dbReference>
<keyword evidence="2" id="KW-1185">Reference proteome</keyword>
<dbReference type="EMBL" id="BGPR01003176">
    <property type="protein sequence ID" value="GBM84664.1"/>
    <property type="molecule type" value="Genomic_DNA"/>
</dbReference>
<sequence>MGSDLIPYYAGSVNMLYQSNIRNALHRNPNVMYKKLKAKPLPLSERHIDSSLNFVRKYLVAGSNWNDVTFLDEKKFNLDEPDGFKFDWYDLHKEHPLFSKRQFVI</sequence>
<accession>A0A4Y2J439</accession>
<comment type="caution">
    <text evidence="1">The sequence shown here is derived from an EMBL/GenBank/DDBJ whole genome shotgun (WGS) entry which is preliminary data.</text>
</comment>
<reference evidence="1 2" key="1">
    <citation type="journal article" date="2019" name="Sci. Rep.">
        <title>Orb-weaving spider Araneus ventricosus genome elucidates the spidroin gene catalogue.</title>
        <authorList>
            <person name="Kono N."/>
            <person name="Nakamura H."/>
            <person name="Ohtoshi R."/>
            <person name="Moran D.A.P."/>
            <person name="Shinohara A."/>
            <person name="Yoshida Y."/>
            <person name="Fujiwara M."/>
            <person name="Mori M."/>
            <person name="Tomita M."/>
            <person name="Arakawa K."/>
        </authorList>
    </citation>
    <scope>NUCLEOTIDE SEQUENCE [LARGE SCALE GENOMIC DNA]</scope>
</reference>
<dbReference type="Proteomes" id="UP000499080">
    <property type="component" value="Unassembled WGS sequence"/>
</dbReference>
<evidence type="ECO:0000313" key="1">
    <source>
        <dbReference type="EMBL" id="GBM84664.1"/>
    </source>
</evidence>
<dbReference type="GO" id="GO:0003676">
    <property type="term" value="F:nucleic acid binding"/>
    <property type="evidence" value="ECO:0007669"/>
    <property type="project" value="InterPro"/>
</dbReference>
<evidence type="ECO:0000313" key="2">
    <source>
        <dbReference type="Proteomes" id="UP000499080"/>
    </source>
</evidence>
<dbReference type="AlphaFoldDB" id="A0A4Y2J439"/>
<gene>
    <name evidence="1" type="ORF">AVEN_272622_1</name>
</gene>
<proteinExistence type="predicted"/>
<name>A0A4Y2J439_ARAVE</name>